<dbReference type="OrthoDB" id="3649997at2759"/>
<feature type="compositionally biased region" description="Acidic residues" evidence="1">
    <location>
        <begin position="184"/>
        <end position="195"/>
    </location>
</feature>
<organism evidence="2 3">
    <name type="scientific">Neohortaea acidophila</name>
    <dbReference type="NCBI Taxonomy" id="245834"/>
    <lineage>
        <taxon>Eukaryota</taxon>
        <taxon>Fungi</taxon>
        <taxon>Dikarya</taxon>
        <taxon>Ascomycota</taxon>
        <taxon>Pezizomycotina</taxon>
        <taxon>Dothideomycetes</taxon>
        <taxon>Dothideomycetidae</taxon>
        <taxon>Mycosphaerellales</taxon>
        <taxon>Teratosphaeriaceae</taxon>
        <taxon>Neohortaea</taxon>
    </lineage>
</organism>
<protein>
    <submittedName>
        <fullName evidence="2">Uncharacterized protein</fullName>
    </submittedName>
</protein>
<feature type="compositionally biased region" description="Acidic residues" evidence="1">
    <location>
        <begin position="119"/>
        <end position="128"/>
    </location>
</feature>
<feature type="compositionally biased region" description="Acidic residues" evidence="1">
    <location>
        <begin position="159"/>
        <end position="172"/>
    </location>
</feature>
<evidence type="ECO:0000313" key="3">
    <source>
        <dbReference type="Proteomes" id="UP000799767"/>
    </source>
</evidence>
<feature type="compositionally biased region" description="Basic residues" evidence="1">
    <location>
        <begin position="136"/>
        <end position="149"/>
    </location>
</feature>
<dbReference type="Proteomes" id="UP000799767">
    <property type="component" value="Unassembled WGS sequence"/>
</dbReference>
<evidence type="ECO:0000313" key="2">
    <source>
        <dbReference type="EMBL" id="KAF2482578.1"/>
    </source>
</evidence>
<feature type="compositionally biased region" description="Basic and acidic residues" evidence="1">
    <location>
        <begin position="173"/>
        <end position="183"/>
    </location>
</feature>
<dbReference type="EMBL" id="MU001636">
    <property type="protein sequence ID" value="KAF2482578.1"/>
    <property type="molecule type" value="Genomic_DNA"/>
</dbReference>
<feature type="region of interest" description="Disordered" evidence="1">
    <location>
        <begin position="99"/>
        <end position="195"/>
    </location>
</feature>
<proteinExistence type="predicted"/>
<accession>A0A6A6PR26</accession>
<sequence length="195" mass="20144">MSYTAAKELGNETDIHRFACCFLNSENTQAVRISPPPKPTHHSRQLTIPSPQVNWDAAAAQYDPKVKTASFKTVTLRALKKVEAAAKANGATIGNGAEVKEKKAAGGAKGAKKRKAAEVQEDADEEAAAAETTVAKKGKKGAAAKRGGKKGAAVVAAADVEEGDGEDGEAEGDAGREVSVKAEEEGEEGVEDGSK</sequence>
<evidence type="ECO:0000256" key="1">
    <source>
        <dbReference type="SAM" id="MobiDB-lite"/>
    </source>
</evidence>
<dbReference type="AlphaFoldDB" id="A0A6A6PR26"/>
<gene>
    <name evidence="2" type="ORF">BDY17DRAFT_311032</name>
</gene>
<dbReference type="GeneID" id="54476496"/>
<dbReference type="RefSeq" id="XP_033589148.1">
    <property type="nucleotide sequence ID" value="XM_033735494.1"/>
</dbReference>
<reference evidence="2" key="1">
    <citation type="journal article" date="2020" name="Stud. Mycol.">
        <title>101 Dothideomycetes genomes: a test case for predicting lifestyles and emergence of pathogens.</title>
        <authorList>
            <person name="Haridas S."/>
            <person name="Albert R."/>
            <person name="Binder M."/>
            <person name="Bloem J."/>
            <person name="Labutti K."/>
            <person name="Salamov A."/>
            <person name="Andreopoulos B."/>
            <person name="Baker S."/>
            <person name="Barry K."/>
            <person name="Bills G."/>
            <person name="Bluhm B."/>
            <person name="Cannon C."/>
            <person name="Castanera R."/>
            <person name="Culley D."/>
            <person name="Daum C."/>
            <person name="Ezra D."/>
            <person name="Gonzalez J."/>
            <person name="Henrissat B."/>
            <person name="Kuo A."/>
            <person name="Liang C."/>
            <person name="Lipzen A."/>
            <person name="Lutzoni F."/>
            <person name="Magnuson J."/>
            <person name="Mondo S."/>
            <person name="Nolan M."/>
            <person name="Ohm R."/>
            <person name="Pangilinan J."/>
            <person name="Park H.-J."/>
            <person name="Ramirez L."/>
            <person name="Alfaro M."/>
            <person name="Sun H."/>
            <person name="Tritt A."/>
            <person name="Yoshinaga Y."/>
            <person name="Zwiers L.-H."/>
            <person name="Turgeon B."/>
            <person name="Goodwin S."/>
            <person name="Spatafora J."/>
            <person name="Crous P."/>
            <person name="Grigoriev I."/>
        </authorList>
    </citation>
    <scope>NUCLEOTIDE SEQUENCE</scope>
    <source>
        <strain evidence="2">CBS 113389</strain>
    </source>
</reference>
<name>A0A6A6PR26_9PEZI</name>
<keyword evidence="3" id="KW-1185">Reference proteome</keyword>